<protein>
    <submittedName>
        <fullName evidence="1">Galanin</fullName>
    </submittedName>
</protein>
<dbReference type="WBParaSite" id="HPLM_0001858501-mRNA-1">
    <property type="protein sequence ID" value="HPLM_0001858501-mRNA-1"/>
    <property type="gene ID" value="HPLM_0001858501"/>
</dbReference>
<organism evidence="1">
    <name type="scientific">Haemonchus placei</name>
    <name type="common">Barber's pole worm</name>
    <dbReference type="NCBI Taxonomy" id="6290"/>
    <lineage>
        <taxon>Eukaryota</taxon>
        <taxon>Metazoa</taxon>
        <taxon>Ecdysozoa</taxon>
        <taxon>Nematoda</taxon>
        <taxon>Chromadorea</taxon>
        <taxon>Rhabditida</taxon>
        <taxon>Rhabditina</taxon>
        <taxon>Rhabditomorpha</taxon>
        <taxon>Strongyloidea</taxon>
        <taxon>Trichostrongylidae</taxon>
        <taxon>Haemonchus</taxon>
    </lineage>
</organism>
<proteinExistence type="predicted"/>
<dbReference type="AlphaFoldDB" id="A0A0N4X2J8"/>
<name>A0A0N4X2J8_HAEPC</name>
<reference evidence="1" key="1">
    <citation type="submission" date="2017-02" db="UniProtKB">
        <authorList>
            <consortium name="WormBaseParasite"/>
        </authorList>
    </citation>
    <scope>IDENTIFICATION</scope>
</reference>
<evidence type="ECO:0000313" key="1">
    <source>
        <dbReference type="WBParaSite" id="HPLM_0001858501-mRNA-1"/>
    </source>
</evidence>
<sequence length="56" mass="6300">LKWERGKAFGYCPERASFSHVAPACAKNSRDPLSHMLFCPTSASQCCHKLLLHRPD</sequence>
<accession>A0A0N4X2J8</accession>